<comment type="caution">
    <text evidence="2">The sequence shown here is derived from an EMBL/GenBank/DDBJ whole genome shotgun (WGS) entry which is preliminary data.</text>
</comment>
<keyword evidence="1" id="KW-0812">Transmembrane</keyword>
<protein>
    <recommendedName>
        <fullName evidence="3">Transmembrane protein</fullName>
    </recommendedName>
</protein>
<reference evidence="2" key="1">
    <citation type="journal article" date="2018" name="Nat. Plants">
        <title>Whole-genome landscape of Medicago truncatula symbiotic genes.</title>
        <authorList>
            <person name="Pecrix Y."/>
            <person name="Gamas P."/>
            <person name="Carrere S."/>
        </authorList>
    </citation>
    <scope>NUCLEOTIDE SEQUENCE</scope>
    <source>
        <tissue evidence="2">Leaves</tissue>
    </source>
</reference>
<dbReference type="AlphaFoldDB" id="A0A396I5N4"/>
<proteinExistence type="predicted"/>
<evidence type="ECO:0000313" key="2">
    <source>
        <dbReference type="EMBL" id="RHN60088.1"/>
    </source>
</evidence>
<sequence length="98" mass="10539">MNLYGSSGCPLVLDFDGRTGLSGASCSFVLVGFRSDLLLLCSICFPLCVCVAGFLFCVSCVCSSSDLLHVRLRLLLSASLWLLRVSCVFSCVVQVVYL</sequence>
<dbReference type="Gramene" id="rna22308">
    <property type="protein sequence ID" value="RHN60088.1"/>
    <property type="gene ID" value="gene22308"/>
</dbReference>
<evidence type="ECO:0008006" key="3">
    <source>
        <dbReference type="Google" id="ProtNLM"/>
    </source>
</evidence>
<name>A0A396I5N4_MEDTR</name>
<accession>A0A396I5N4</accession>
<feature type="transmembrane region" description="Helical" evidence="1">
    <location>
        <begin position="37"/>
        <end position="62"/>
    </location>
</feature>
<organism evidence="2">
    <name type="scientific">Medicago truncatula</name>
    <name type="common">Barrel medic</name>
    <name type="synonym">Medicago tribuloides</name>
    <dbReference type="NCBI Taxonomy" id="3880"/>
    <lineage>
        <taxon>Eukaryota</taxon>
        <taxon>Viridiplantae</taxon>
        <taxon>Streptophyta</taxon>
        <taxon>Embryophyta</taxon>
        <taxon>Tracheophyta</taxon>
        <taxon>Spermatophyta</taxon>
        <taxon>Magnoliopsida</taxon>
        <taxon>eudicotyledons</taxon>
        <taxon>Gunneridae</taxon>
        <taxon>Pentapetalae</taxon>
        <taxon>rosids</taxon>
        <taxon>fabids</taxon>
        <taxon>Fabales</taxon>
        <taxon>Fabaceae</taxon>
        <taxon>Papilionoideae</taxon>
        <taxon>50 kb inversion clade</taxon>
        <taxon>NPAAA clade</taxon>
        <taxon>Hologalegina</taxon>
        <taxon>IRL clade</taxon>
        <taxon>Trifolieae</taxon>
        <taxon>Medicago</taxon>
    </lineage>
</organism>
<evidence type="ECO:0000256" key="1">
    <source>
        <dbReference type="SAM" id="Phobius"/>
    </source>
</evidence>
<keyword evidence="1" id="KW-0472">Membrane</keyword>
<feature type="transmembrane region" description="Helical" evidence="1">
    <location>
        <begin position="74"/>
        <end position="97"/>
    </location>
</feature>
<dbReference type="EMBL" id="PSQE01000004">
    <property type="protein sequence ID" value="RHN60088.1"/>
    <property type="molecule type" value="Genomic_DNA"/>
</dbReference>
<gene>
    <name evidence="2" type="ORF">MtrunA17_Chr4g0021551</name>
</gene>
<dbReference type="Proteomes" id="UP000265566">
    <property type="component" value="Chromosome 4"/>
</dbReference>
<keyword evidence="1" id="KW-1133">Transmembrane helix</keyword>